<protein>
    <submittedName>
        <fullName evidence="2">Uncharacterized protein</fullName>
    </submittedName>
</protein>
<keyword evidence="1" id="KW-1133">Transmembrane helix</keyword>
<organism evidence="2 3">
    <name type="scientific">Rhizopogon vesiculosus</name>
    <dbReference type="NCBI Taxonomy" id="180088"/>
    <lineage>
        <taxon>Eukaryota</taxon>
        <taxon>Fungi</taxon>
        <taxon>Dikarya</taxon>
        <taxon>Basidiomycota</taxon>
        <taxon>Agaricomycotina</taxon>
        <taxon>Agaricomycetes</taxon>
        <taxon>Agaricomycetidae</taxon>
        <taxon>Boletales</taxon>
        <taxon>Suillineae</taxon>
        <taxon>Rhizopogonaceae</taxon>
        <taxon>Rhizopogon</taxon>
    </lineage>
</organism>
<keyword evidence="1" id="KW-0812">Transmembrane</keyword>
<dbReference type="AlphaFoldDB" id="A0A1J8QTD6"/>
<keyword evidence="1" id="KW-0472">Membrane</keyword>
<proteinExistence type="predicted"/>
<comment type="caution">
    <text evidence="2">The sequence shown here is derived from an EMBL/GenBank/DDBJ whole genome shotgun (WGS) entry which is preliminary data.</text>
</comment>
<evidence type="ECO:0000313" key="2">
    <source>
        <dbReference type="EMBL" id="OJA16673.1"/>
    </source>
</evidence>
<evidence type="ECO:0000256" key="1">
    <source>
        <dbReference type="SAM" id="Phobius"/>
    </source>
</evidence>
<reference evidence="2 3" key="1">
    <citation type="submission" date="2016-03" db="EMBL/GenBank/DDBJ databases">
        <title>Comparative genomics of the ectomycorrhizal sister species Rhizopogon vinicolor and Rhizopogon vesiculosus (Basidiomycota: Boletales) reveals a divergence of the mating type B locus.</title>
        <authorList>
            <person name="Mujic A.B."/>
            <person name="Kuo A."/>
            <person name="Tritt A."/>
            <person name="Lipzen A."/>
            <person name="Chen C."/>
            <person name="Johnson J."/>
            <person name="Sharma A."/>
            <person name="Barry K."/>
            <person name="Grigoriev I.V."/>
            <person name="Spatafora J.W."/>
        </authorList>
    </citation>
    <scope>NUCLEOTIDE SEQUENCE [LARGE SCALE GENOMIC DNA]</scope>
    <source>
        <strain evidence="2 3">AM-OR11-056</strain>
    </source>
</reference>
<dbReference type="Proteomes" id="UP000183567">
    <property type="component" value="Unassembled WGS sequence"/>
</dbReference>
<sequence>MAPSVNGPLAIIAPLIVFVITITIYRSRYLGASCPSTPRNLG</sequence>
<gene>
    <name evidence="2" type="ORF">AZE42_11359</name>
</gene>
<name>A0A1J8QTD6_9AGAM</name>
<dbReference type="EMBL" id="LVVM01002459">
    <property type="protein sequence ID" value="OJA16673.1"/>
    <property type="molecule type" value="Genomic_DNA"/>
</dbReference>
<keyword evidence="3" id="KW-1185">Reference proteome</keyword>
<accession>A0A1J8QTD6</accession>
<evidence type="ECO:0000313" key="3">
    <source>
        <dbReference type="Proteomes" id="UP000183567"/>
    </source>
</evidence>
<feature type="transmembrane region" description="Helical" evidence="1">
    <location>
        <begin position="6"/>
        <end position="25"/>
    </location>
</feature>